<feature type="domain" description="Glycosyl transferase family 1" evidence="1">
    <location>
        <begin position="181"/>
        <end position="336"/>
    </location>
</feature>
<dbReference type="PANTHER" id="PTHR45947:SF3">
    <property type="entry name" value="SULFOQUINOVOSYL TRANSFERASE SQD2"/>
    <property type="match status" value="1"/>
</dbReference>
<dbReference type="AlphaFoldDB" id="A0A239GZI8"/>
<organism evidence="2 3">
    <name type="scientific">Noviherbaspirillum humi</name>
    <dbReference type="NCBI Taxonomy" id="1688639"/>
    <lineage>
        <taxon>Bacteria</taxon>
        <taxon>Pseudomonadati</taxon>
        <taxon>Pseudomonadota</taxon>
        <taxon>Betaproteobacteria</taxon>
        <taxon>Burkholderiales</taxon>
        <taxon>Oxalobacteraceae</taxon>
        <taxon>Noviherbaspirillum</taxon>
    </lineage>
</organism>
<keyword evidence="3" id="KW-1185">Reference proteome</keyword>
<dbReference type="RefSeq" id="WP_089399393.1">
    <property type="nucleotide sequence ID" value="NZ_FZOT01000006.1"/>
</dbReference>
<dbReference type="InterPro" id="IPR050194">
    <property type="entry name" value="Glycosyltransferase_grp1"/>
</dbReference>
<dbReference type="Proteomes" id="UP000198284">
    <property type="component" value="Unassembled WGS sequence"/>
</dbReference>
<evidence type="ECO:0000313" key="3">
    <source>
        <dbReference type="Proteomes" id="UP000198284"/>
    </source>
</evidence>
<name>A0A239GZI8_9BURK</name>
<gene>
    <name evidence="2" type="ORF">SAMN06265795_1066</name>
</gene>
<dbReference type="OrthoDB" id="8779556at2"/>
<dbReference type="GO" id="GO:0016757">
    <property type="term" value="F:glycosyltransferase activity"/>
    <property type="evidence" value="ECO:0007669"/>
    <property type="project" value="InterPro"/>
</dbReference>
<evidence type="ECO:0000259" key="1">
    <source>
        <dbReference type="Pfam" id="PF00534"/>
    </source>
</evidence>
<sequence length="384" mass="42710">MLRVALVSNELPPYRIPFFEALGKVSGIVFQAILCSQREPNRHWELPRLGFDHVFLKERVTERNGRYIHNNPDVIAALRRFRPGVIVTGGFNPTHLYAFAYAAMKGVPHVPWTDGTLVSEQRLHKLHRSIRKFVYQRSAAFIASSDSGIRLFESYGIAEDRCYKSCLCVDNGHFAPPPGVKKQYDFLFCGRIEPVKNPLFALEVALKTARQLGRRVSMLVVGTGAQEEELRRAAAACSDQVKVDYQGFTAHENLPSIYHSARIFMLPSLWEPWGVVVNEACASGVPVIVSPHAGANELVDQGRNGYIEALDASAWARRCTQLLSNSDEWQSFSQAALRRVSEYSYANSAKGFIDACHAARGALGRADIAPVRPPAGSQPVTERE</sequence>
<dbReference type="EMBL" id="FZOT01000006">
    <property type="protein sequence ID" value="SNS74198.1"/>
    <property type="molecule type" value="Genomic_DNA"/>
</dbReference>
<dbReference type="Gene3D" id="3.40.50.2000">
    <property type="entry name" value="Glycogen Phosphorylase B"/>
    <property type="match status" value="2"/>
</dbReference>
<dbReference type="Pfam" id="PF00534">
    <property type="entry name" value="Glycos_transf_1"/>
    <property type="match status" value="1"/>
</dbReference>
<dbReference type="InterPro" id="IPR001296">
    <property type="entry name" value="Glyco_trans_1"/>
</dbReference>
<dbReference type="CDD" id="cd03801">
    <property type="entry name" value="GT4_PimA-like"/>
    <property type="match status" value="1"/>
</dbReference>
<protein>
    <submittedName>
        <fullName evidence="2">Glycosyltransferase involved in cell wall bisynthesis</fullName>
    </submittedName>
</protein>
<dbReference type="PANTHER" id="PTHR45947">
    <property type="entry name" value="SULFOQUINOVOSYL TRANSFERASE SQD2"/>
    <property type="match status" value="1"/>
</dbReference>
<dbReference type="SUPFAM" id="SSF53756">
    <property type="entry name" value="UDP-Glycosyltransferase/glycogen phosphorylase"/>
    <property type="match status" value="1"/>
</dbReference>
<reference evidence="2 3" key="1">
    <citation type="submission" date="2017-06" db="EMBL/GenBank/DDBJ databases">
        <authorList>
            <person name="Kim H.J."/>
            <person name="Triplett B.A."/>
        </authorList>
    </citation>
    <scope>NUCLEOTIDE SEQUENCE [LARGE SCALE GENOMIC DNA]</scope>
    <source>
        <strain evidence="2 3">U15</strain>
    </source>
</reference>
<keyword evidence="2" id="KW-0808">Transferase</keyword>
<evidence type="ECO:0000313" key="2">
    <source>
        <dbReference type="EMBL" id="SNS74198.1"/>
    </source>
</evidence>
<proteinExistence type="predicted"/>
<accession>A0A239GZI8</accession>